<dbReference type="AlphaFoldDB" id="B0KU63"/>
<dbReference type="HOGENOM" id="CLU_217627_0_0_6"/>
<accession>B0KU63</accession>
<organism evidence="2 3">
    <name type="scientific">Pseudomonas putida (strain GB-1)</name>
    <dbReference type="NCBI Taxonomy" id="76869"/>
    <lineage>
        <taxon>Bacteria</taxon>
        <taxon>Pseudomonadati</taxon>
        <taxon>Pseudomonadota</taxon>
        <taxon>Gammaproteobacteria</taxon>
        <taxon>Pseudomonadales</taxon>
        <taxon>Pseudomonadaceae</taxon>
        <taxon>Pseudomonas</taxon>
    </lineage>
</organism>
<proteinExistence type="predicted"/>
<keyword evidence="1" id="KW-0472">Membrane</keyword>
<keyword evidence="1" id="KW-0812">Transmembrane</keyword>
<gene>
    <name evidence="2" type="ordered locus">PputGB1_2832</name>
</gene>
<dbReference type="Proteomes" id="UP000002157">
    <property type="component" value="Chromosome"/>
</dbReference>
<reference evidence="2 3" key="1">
    <citation type="submission" date="2008-01" db="EMBL/GenBank/DDBJ databases">
        <title>Complete sequence of Pseudomonas putida GB-1.</title>
        <authorList>
            <consortium name="US DOE Joint Genome Institute"/>
            <person name="Copeland A."/>
            <person name="Lucas S."/>
            <person name="Lapidus A."/>
            <person name="Barry K."/>
            <person name="Glavina del Rio T."/>
            <person name="Dalin E."/>
            <person name="Tice H."/>
            <person name="Pitluck S."/>
            <person name="Bruce D."/>
            <person name="Goodwin L."/>
            <person name="Chertkov O."/>
            <person name="Brettin T."/>
            <person name="Detter J.C."/>
            <person name="Han C."/>
            <person name="Kuske C.R."/>
            <person name="Schmutz J."/>
            <person name="Larimer F."/>
            <person name="Land M."/>
            <person name="Hauser L."/>
            <person name="Kyrpides N."/>
            <person name="Kim E."/>
            <person name="McCarthy J.K."/>
            <person name="Richardson P."/>
        </authorList>
    </citation>
    <scope>NUCLEOTIDE SEQUENCE [LARGE SCALE GENOMIC DNA]</scope>
    <source>
        <strain evidence="2 3">GB-1</strain>
    </source>
</reference>
<name>B0KU63_PSEPG</name>
<protein>
    <submittedName>
        <fullName evidence="2">Uncharacterized protein</fullName>
    </submittedName>
</protein>
<keyword evidence="1" id="KW-1133">Transmembrane helix</keyword>
<sequence>MTQDDRYYMIFGVVAVLVLDLAATYVFLNAIA</sequence>
<evidence type="ECO:0000256" key="1">
    <source>
        <dbReference type="SAM" id="Phobius"/>
    </source>
</evidence>
<evidence type="ECO:0000313" key="3">
    <source>
        <dbReference type="Proteomes" id="UP000002157"/>
    </source>
</evidence>
<evidence type="ECO:0000313" key="2">
    <source>
        <dbReference type="EMBL" id="ABY98726.1"/>
    </source>
</evidence>
<dbReference type="EMBL" id="CP000926">
    <property type="protein sequence ID" value="ABY98726.1"/>
    <property type="molecule type" value="Genomic_DNA"/>
</dbReference>
<feature type="transmembrane region" description="Helical" evidence="1">
    <location>
        <begin position="7"/>
        <end position="28"/>
    </location>
</feature>
<dbReference type="KEGG" id="ppg:PputGB1_2832"/>